<reference evidence="4 5" key="1">
    <citation type="submission" date="2018-11" db="EMBL/GenBank/DDBJ databases">
        <title>Genomic Encyclopedia of Type Strains, Phase IV (KMG-IV): sequencing the most valuable type-strain genomes for metagenomic binning, comparative biology and taxonomic classification.</title>
        <authorList>
            <person name="Goeker M."/>
        </authorList>
    </citation>
    <scope>NUCLEOTIDE SEQUENCE [LARGE SCALE GENOMIC DNA]</scope>
    <source>
        <strain evidence="4 5">DSM 21945</strain>
    </source>
</reference>
<keyword evidence="1" id="KW-0805">Transcription regulation</keyword>
<evidence type="ECO:0000313" key="4">
    <source>
        <dbReference type="EMBL" id="ROQ28789.1"/>
    </source>
</evidence>
<dbReference type="AlphaFoldDB" id="A0A3N1PKY7"/>
<dbReference type="Gene3D" id="1.10.10.60">
    <property type="entry name" value="Homeodomain-like"/>
    <property type="match status" value="1"/>
</dbReference>
<dbReference type="Pfam" id="PF06719">
    <property type="entry name" value="AraC_N"/>
    <property type="match status" value="1"/>
</dbReference>
<dbReference type="InterPro" id="IPR009594">
    <property type="entry name" value="Tscrpt_reg_HTH_AraC_N"/>
</dbReference>
<evidence type="ECO:0000259" key="3">
    <source>
        <dbReference type="PROSITE" id="PS01124"/>
    </source>
</evidence>
<dbReference type="PANTHER" id="PTHR43436:SF2">
    <property type="entry name" value="ARAC_XYLS FAMILY TRANSCRIPTIONAL REGULATOR"/>
    <property type="match status" value="1"/>
</dbReference>
<dbReference type="RefSeq" id="WP_123421157.1">
    <property type="nucleotide sequence ID" value="NZ_RJUL01000003.1"/>
</dbReference>
<sequence length="306" mass="33506">MTDSNLVPLLAELAPLEGYNLTPLDDVRLLRSNRPLARTPVLYDPGIVFVLQGTKRGFFGDQVYLYDAEHYLAVSVPVPFTMETDASAEAPLLAIYMHLDLPVVAELLLQMLQGGASFDHPPTGMQSTPLDGTLRLSLLRLLKALRSPLEAKLLGPGLVREIYFHVLAGEQGGQLRSALTQQGAFGQISQALRHIHGHFAEHLEVAALAGLAGMSQATFHSHFRAVTQTSPMQYLKSIRLHQARLLMVREGINAAAAAIAVGYESPSQFSREFKRLFALTPQQEARRLRQAFALPPKAAGDFIASH</sequence>
<evidence type="ECO:0000256" key="2">
    <source>
        <dbReference type="ARBA" id="ARBA00023163"/>
    </source>
</evidence>
<dbReference type="PROSITE" id="PS01124">
    <property type="entry name" value="HTH_ARAC_FAMILY_2"/>
    <property type="match status" value="1"/>
</dbReference>
<evidence type="ECO:0000313" key="5">
    <source>
        <dbReference type="Proteomes" id="UP000268033"/>
    </source>
</evidence>
<name>A0A3N1PKY7_9GAMM</name>
<comment type="caution">
    <text evidence="4">The sequence shown here is derived from an EMBL/GenBank/DDBJ whole genome shotgun (WGS) entry which is preliminary data.</text>
</comment>
<dbReference type="InterPro" id="IPR009057">
    <property type="entry name" value="Homeodomain-like_sf"/>
</dbReference>
<dbReference type="GO" id="GO:0043565">
    <property type="term" value="F:sequence-specific DNA binding"/>
    <property type="evidence" value="ECO:0007669"/>
    <property type="project" value="InterPro"/>
</dbReference>
<dbReference type="SMART" id="SM00342">
    <property type="entry name" value="HTH_ARAC"/>
    <property type="match status" value="1"/>
</dbReference>
<gene>
    <name evidence="4" type="ORF">EDC28_103384</name>
</gene>
<dbReference type="GO" id="GO:0003700">
    <property type="term" value="F:DNA-binding transcription factor activity"/>
    <property type="evidence" value="ECO:0007669"/>
    <property type="project" value="InterPro"/>
</dbReference>
<evidence type="ECO:0000256" key="1">
    <source>
        <dbReference type="ARBA" id="ARBA00023015"/>
    </source>
</evidence>
<dbReference type="Pfam" id="PF12833">
    <property type="entry name" value="HTH_18"/>
    <property type="match status" value="1"/>
</dbReference>
<dbReference type="EMBL" id="RJUL01000003">
    <property type="protein sequence ID" value="ROQ28789.1"/>
    <property type="molecule type" value="Genomic_DNA"/>
</dbReference>
<dbReference type="STRING" id="584787.GCA_001247655_00033"/>
<dbReference type="PANTHER" id="PTHR43436">
    <property type="entry name" value="ARAC-FAMILY TRANSCRIPTIONAL REGULATOR"/>
    <property type="match status" value="1"/>
</dbReference>
<organism evidence="4 5">
    <name type="scientific">Gallaecimonas pentaromativorans</name>
    <dbReference type="NCBI Taxonomy" id="584787"/>
    <lineage>
        <taxon>Bacteria</taxon>
        <taxon>Pseudomonadati</taxon>
        <taxon>Pseudomonadota</taxon>
        <taxon>Gammaproteobacteria</taxon>
        <taxon>Enterobacterales</taxon>
        <taxon>Gallaecimonadaceae</taxon>
        <taxon>Gallaecimonas</taxon>
    </lineage>
</organism>
<keyword evidence="2" id="KW-0804">Transcription</keyword>
<protein>
    <submittedName>
        <fullName evidence="4">AraC family transcriptional regulator</fullName>
    </submittedName>
</protein>
<dbReference type="SUPFAM" id="SSF46689">
    <property type="entry name" value="Homeodomain-like"/>
    <property type="match status" value="2"/>
</dbReference>
<proteinExistence type="predicted"/>
<keyword evidence="5" id="KW-1185">Reference proteome</keyword>
<dbReference type="InterPro" id="IPR018060">
    <property type="entry name" value="HTH_AraC"/>
</dbReference>
<feature type="domain" description="HTH araC/xylS-type" evidence="3">
    <location>
        <begin position="189"/>
        <end position="287"/>
    </location>
</feature>
<dbReference type="Proteomes" id="UP000268033">
    <property type="component" value="Unassembled WGS sequence"/>
</dbReference>
<accession>A0A3N1PKY7</accession>